<dbReference type="PROSITE" id="PS50082">
    <property type="entry name" value="WD_REPEATS_2"/>
    <property type="match status" value="2"/>
</dbReference>
<dbReference type="SUPFAM" id="SSF50978">
    <property type="entry name" value="WD40 repeat-like"/>
    <property type="match status" value="1"/>
</dbReference>
<gene>
    <name evidence="4" type="ORF">N7449_005628</name>
</gene>
<evidence type="ECO:0000256" key="1">
    <source>
        <dbReference type="ARBA" id="ARBA00022574"/>
    </source>
</evidence>
<dbReference type="InterPro" id="IPR001680">
    <property type="entry name" value="WD40_rpt"/>
</dbReference>
<dbReference type="Gene3D" id="2.130.10.10">
    <property type="entry name" value="YVTN repeat-like/Quinoprotein amine dehydrogenase"/>
    <property type="match status" value="3"/>
</dbReference>
<organism evidence="4 5">
    <name type="scientific">Penicillium cf. viridicatum</name>
    <dbReference type="NCBI Taxonomy" id="2972119"/>
    <lineage>
        <taxon>Eukaryota</taxon>
        <taxon>Fungi</taxon>
        <taxon>Dikarya</taxon>
        <taxon>Ascomycota</taxon>
        <taxon>Pezizomycotina</taxon>
        <taxon>Eurotiomycetes</taxon>
        <taxon>Eurotiomycetidae</taxon>
        <taxon>Eurotiales</taxon>
        <taxon>Aspergillaceae</taxon>
        <taxon>Penicillium</taxon>
    </lineage>
</organism>
<evidence type="ECO:0008006" key="6">
    <source>
        <dbReference type="Google" id="ProtNLM"/>
    </source>
</evidence>
<dbReference type="PANTHER" id="PTHR19848">
    <property type="entry name" value="WD40 REPEAT PROTEIN"/>
    <property type="match status" value="1"/>
</dbReference>
<keyword evidence="1 3" id="KW-0853">WD repeat</keyword>
<dbReference type="Pfam" id="PF00400">
    <property type="entry name" value="WD40"/>
    <property type="match status" value="2"/>
</dbReference>
<evidence type="ECO:0000256" key="2">
    <source>
        <dbReference type="ARBA" id="ARBA00022737"/>
    </source>
</evidence>
<dbReference type="PROSITE" id="PS50294">
    <property type="entry name" value="WD_REPEATS_REGION"/>
    <property type="match status" value="1"/>
</dbReference>
<evidence type="ECO:0000313" key="5">
    <source>
        <dbReference type="Proteomes" id="UP001150942"/>
    </source>
</evidence>
<dbReference type="SMART" id="SM00320">
    <property type="entry name" value="WD40"/>
    <property type="match status" value="4"/>
</dbReference>
<evidence type="ECO:0000256" key="3">
    <source>
        <dbReference type="PROSITE-ProRule" id="PRU00221"/>
    </source>
</evidence>
<feature type="repeat" description="WD" evidence="3">
    <location>
        <begin position="259"/>
        <end position="300"/>
    </location>
</feature>
<sequence length="389" mass="44050">MGSMNQRKFLEQYVYALEHDFTSSSAESAVWAPNHPKYWVGVDEDIHVFHVATQERLQVLRRHTGVIGTVQFAPCDVENKHMVILWELDGHGELVSMKEREGKSVIADTTEAKEDRLCLEGHLTSFGNSAFSPDSKTIIYLSHNETTQSGPCEAASLPRINIWNMESRCLRHQLLGHEDTIMWAAVSPDNLKVASISWDGTARIWDASSGVCLHVLGFGGQLWCGAFSPDAKYLAISQGNPKTYVHVYETGTGHPVSRFEGFRRAAHYLAWSPDGTIIACGADRGELCIWDPYTGKERMRWRLAFENPLMSRFTMVRKVQFVDGGRKLIFQINEGTVELYDFESNLKKQFTRRAEDKVDTFPRSEMVCSGDSRLLVVPDVDEVLRLWDL</sequence>
<proteinExistence type="predicted"/>
<comment type="caution">
    <text evidence="4">The sequence shown here is derived from an EMBL/GenBank/DDBJ whole genome shotgun (WGS) entry which is preliminary data.</text>
</comment>
<dbReference type="InterPro" id="IPR015943">
    <property type="entry name" value="WD40/YVTN_repeat-like_dom_sf"/>
</dbReference>
<keyword evidence="2" id="KW-0677">Repeat</keyword>
<dbReference type="EMBL" id="JAPQKQ010000003">
    <property type="protein sequence ID" value="KAJ5203549.1"/>
    <property type="molecule type" value="Genomic_DNA"/>
</dbReference>
<dbReference type="Proteomes" id="UP001150942">
    <property type="component" value="Unassembled WGS sequence"/>
</dbReference>
<dbReference type="InterPro" id="IPR019775">
    <property type="entry name" value="WD40_repeat_CS"/>
</dbReference>
<accession>A0A9W9MLJ5</accession>
<dbReference type="AlphaFoldDB" id="A0A9W9MLJ5"/>
<dbReference type="PANTHER" id="PTHR19848:SF8">
    <property type="entry name" value="F-BOX AND WD REPEAT DOMAIN CONTAINING 7"/>
    <property type="match status" value="1"/>
</dbReference>
<dbReference type="InterPro" id="IPR036322">
    <property type="entry name" value="WD40_repeat_dom_sf"/>
</dbReference>
<dbReference type="PROSITE" id="PS00678">
    <property type="entry name" value="WD_REPEATS_1"/>
    <property type="match status" value="1"/>
</dbReference>
<name>A0A9W9MLJ5_9EURO</name>
<evidence type="ECO:0000313" key="4">
    <source>
        <dbReference type="EMBL" id="KAJ5203549.1"/>
    </source>
</evidence>
<feature type="repeat" description="WD" evidence="3">
    <location>
        <begin position="174"/>
        <end position="215"/>
    </location>
</feature>
<dbReference type="OrthoDB" id="1367865at2759"/>
<reference evidence="4" key="1">
    <citation type="submission" date="2022-11" db="EMBL/GenBank/DDBJ databases">
        <authorList>
            <person name="Petersen C."/>
        </authorList>
    </citation>
    <scope>NUCLEOTIDE SEQUENCE</scope>
    <source>
        <strain evidence="4">IBT 20477</strain>
    </source>
</reference>
<protein>
    <recommendedName>
        <fullName evidence="6">Anaphase-promoting complex subunit 4 WD40 domain-containing protein</fullName>
    </recommendedName>
</protein>
<keyword evidence="5" id="KW-1185">Reference proteome</keyword>
<reference evidence="4" key="2">
    <citation type="journal article" date="2023" name="IMA Fungus">
        <title>Comparative genomic study of the Penicillium genus elucidates a diverse pangenome and 15 lateral gene transfer events.</title>
        <authorList>
            <person name="Petersen C."/>
            <person name="Sorensen T."/>
            <person name="Nielsen M.R."/>
            <person name="Sondergaard T.E."/>
            <person name="Sorensen J.L."/>
            <person name="Fitzpatrick D.A."/>
            <person name="Frisvad J.C."/>
            <person name="Nielsen K.L."/>
        </authorList>
    </citation>
    <scope>NUCLEOTIDE SEQUENCE</scope>
    <source>
        <strain evidence="4">IBT 20477</strain>
    </source>
</reference>